<gene>
    <name evidence="4" type="primary">cpdA</name>
    <name evidence="4" type="ORF">MoryE10_20380</name>
</gene>
<dbReference type="NCBIfam" id="NF008359">
    <property type="entry name" value="PRK11148.1"/>
    <property type="match status" value="1"/>
</dbReference>
<dbReference type="PANTHER" id="PTHR42988:SF2">
    <property type="entry name" value="CYCLIC NUCLEOTIDE PHOSPHODIESTERASE CBUA0032-RELATED"/>
    <property type="match status" value="1"/>
</dbReference>
<dbReference type="GO" id="GO:0004112">
    <property type="term" value="F:cyclic-nucleotide phosphodiesterase activity"/>
    <property type="evidence" value="ECO:0007669"/>
    <property type="project" value="InterPro"/>
</dbReference>
<dbReference type="Proteomes" id="UP000824988">
    <property type="component" value="Chromosome"/>
</dbReference>
<dbReference type="InterPro" id="IPR050884">
    <property type="entry name" value="CNP_phosphodiesterase-III"/>
</dbReference>
<dbReference type="Pfam" id="PF00149">
    <property type="entry name" value="Metallophos"/>
    <property type="match status" value="1"/>
</dbReference>
<evidence type="ECO:0000313" key="5">
    <source>
        <dbReference type="Proteomes" id="UP000824988"/>
    </source>
</evidence>
<protein>
    <submittedName>
        <fullName evidence="4">3',5'-cyclic adenosine monophosphate phosphodiesterase CpdA</fullName>
    </submittedName>
</protein>
<reference evidence="4" key="1">
    <citation type="submission" date="2019-06" db="EMBL/GenBank/DDBJ databases">
        <title>Complete genome sequence of Methylogaea oryzae strain JCM16910.</title>
        <authorList>
            <person name="Asakawa S."/>
        </authorList>
    </citation>
    <scope>NUCLEOTIDE SEQUENCE</scope>
    <source>
        <strain evidence="4">E10</strain>
    </source>
</reference>
<keyword evidence="1" id="KW-0479">Metal-binding</keyword>
<evidence type="ECO:0000313" key="4">
    <source>
        <dbReference type="EMBL" id="BBL71432.1"/>
    </source>
</evidence>
<dbReference type="KEGG" id="moz:MoryE10_20380"/>
<name>A0A8D4VQJ7_9GAMM</name>
<dbReference type="EMBL" id="AP019782">
    <property type="protein sequence ID" value="BBL71432.1"/>
    <property type="molecule type" value="Genomic_DNA"/>
</dbReference>
<dbReference type="PANTHER" id="PTHR42988">
    <property type="entry name" value="PHOSPHOHYDROLASE"/>
    <property type="match status" value="1"/>
</dbReference>
<evidence type="ECO:0000256" key="2">
    <source>
        <dbReference type="ARBA" id="ARBA00022801"/>
    </source>
</evidence>
<proteinExistence type="predicted"/>
<dbReference type="InterPro" id="IPR004843">
    <property type="entry name" value="Calcineurin-like_PHP"/>
</dbReference>
<dbReference type="AlphaFoldDB" id="A0A8D4VQJ7"/>
<evidence type="ECO:0000259" key="3">
    <source>
        <dbReference type="Pfam" id="PF00149"/>
    </source>
</evidence>
<dbReference type="CDD" id="cd07402">
    <property type="entry name" value="MPP_GpdQ"/>
    <property type="match status" value="1"/>
</dbReference>
<keyword evidence="5" id="KW-1185">Reference proteome</keyword>
<dbReference type="RefSeq" id="WP_221046982.1">
    <property type="nucleotide sequence ID" value="NZ_AP019782.1"/>
</dbReference>
<organism evidence="4 5">
    <name type="scientific">Methylogaea oryzae</name>
    <dbReference type="NCBI Taxonomy" id="1295382"/>
    <lineage>
        <taxon>Bacteria</taxon>
        <taxon>Pseudomonadati</taxon>
        <taxon>Pseudomonadota</taxon>
        <taxon>Gammaproteobacteria</taxon>
        <taxon>Methylococcales</taxon>
        <taxon>Methylococcaceae</taxon>
        <taxon>Methylogaea</taxon>
    </lineage>
</organism>
<sequence length="274" mass="30493">MTQSTPGARPPVKVLHITDPHLLADESERFLGLDTAQTLRDVLELAGRDKDWPPDLVLLTGDCVQVPTRESYARLRSILAPLNLPCYCLPGNHDDPALMAAELNQGDIRCQKQILAGDWQIVMLDSTIPNDAAGCLADRELALLEQLLSQEPRRHAAVVLHHQPVPVYSQWLDTMALPPNNRERLLLLLGRHRQVRLVLWGHIHQVYDGHSGNLRLLATPSTCVQFTPKSEEFAIEAAPPGYRWLNLHADGKLETRVVRLPEPPAGLELGSTGY</sequence>
<dbReference type="GO" id="GO:0046872">
    <property type="term" value="F:metal ion binding"/>
    <property type="evidence" value="ECO:0007669"/>
    <property type="project" value="UniProtKB-KW"/>
</dbReference>
<feature type="domain" description="Calcineurin-like phosphoesterase" evidence="3">
    <location>
        <begin position="13"/>
        <end position="205"/>
    </location>
</feature>
<accession>A0A8D4VQJ7</accession>
<dbReference type="InterPro" id="IPR026575">
    <property type="entry name" value="GpdQ/CpdA-like"/>
</dbReference>
<evidence type="ECO:0000256" key="1">
    <source>
        <dbReference type="ARBA" id="ARBA00022723"/>
    </source>
</evidence>
<keyword evidence="2" id="KW-0378">Hydrolase</keyword>